<dbReference type="Proteomes" id="UP000068196">
    <property type="component" value="Chromosome"/>
</dbReference>
<keyword evidence="5" id="KW-0812">Transmembrane</keyword>
<name>A0A0U4W016_9BACT</name>
<proteinExistence type="inferred from homology"/>
<dbReference type="EMBL" id="AP014945">
    <property type="protein sequence ID" value="BAU22507.1"/>
    <property type="molecule type" value="Genomic_DNA"/>
</dbReference>
<comment type="subcellular location">
    <subcellularLocation>
        <location evidence="1">Cell outer membrane</location>
    </subcellularLocation>
</comment>
<keyword evidence="8" id="KW-0175">Coiled coil</keyword>
<dbReference type="AlphaFoldDB" id="A0A0U4W016"/>
<dbReference type="GO" id="GO:1990281">
    <property type="term" value="C:efflux pump complex"/>
    <property type="evidence" value="ECO:0007669"/>
    <property type="project" value="TreeGrafter"/>
</dbReference>
<evidence type="ECO:0000256" key="3">
    <source>
        <dbReference type="ARBA" id="ARBA00022448"/>
    </source>
</evidence>
<comment type="similarity">
    <text evidence="2">Belongs to the outer membrane factor (OMF) (TC 1.B.17) family.</text>
</comment>
<keyword evidence="4" id="KW-1134">Transmembrane beta strand</keyword>
<dbReference type="GO" id="GO:0015288">
    <property type="term" value="F:porin activity"/>
    <property type="evidence" value="ECO:0007669"/>
    <property type="project" value="TreeGrafter"/>
</dbReference>
<reference evidence="10" key="2">
    <citation type="journal article" date="2016" name="Int. J. Syst. Evol. Microbiol.">
        <title>Caldimicrobium thiodismutans sp. nov., a sulfur-disproportionating bacterium isolated from a hot spring.</title>
        <authorList>
            <person name="Kojima H."/>
            <person name="Umezawa K."/>
            <person name="Fukui M."/>
        </authorList>
    </citation>
    <scope>NUCLEOTIDE SEQUENCE [LARGE SCALE GENOMIC DNA]</scope>
    <source>
        <strain evidence="10">TF1</strain>
    </source>
</reference>
<dbReference type="InterPro" id="IPR003423">
    <property type="entry name" value="OMP_efflux"/>
</dbReference>
<organism evidence="9 10">
    <name type="scientific">Caldimicrobium thiodismutans</name>
    <dbReference type="NCBI Taxonomy" id="1653476"/>
    <lineage>
        <taxon>Bacteria</taxon>
        <taxon>Pseudomonadati</taxon>
        <taxon>Thermodesulfobacteriota</taxon>
        <taxon>Thermodesulfobacteria</taxon>
        <taxon>Thermodesulfobacteriales</taxon>
        <taxon>Thermodesulfobacteriaceae</taxon>
        <taxon>Caldimicrobium</taxon>
    </lineage>
</organism>
<dbReference type="OrthoDB" id="5338266at2"/>
<evidence type="ECO:0000256" key="6">
    <source>
        <dbReference type="ARBA" id="ARBA00023136"/>
    </source>
</evidence>
<keyword evidence="7" id="KW-0998">Cell outer membrane</keyword>
<dbReference type="KEGG" id="cthi:THC_0101"/>
<evidence type="ECO:0000256" key="8">
    <source>
        <dbReference type="SAM" id="Coils"/>
    </source>
</evidence>
<accession>A0A0U4W016</accession>
<dbReference type="PANTHER" id="PTHR30026:SF20">
    <property type="entry name" value="OUTER MEMBRANE PROTEIN TOLC"/>
    <property type="match status" value="1"/>
</dbReference>
<evidence type="ECO:0000313" key="10">
    <source>
        <dbReference type="Proteomes" id="UP000068196"/>
    </source>
</evidence>
<protein>
    <recommendedName>
        <fullName evidence="11">TolC family protein</fullName>
    </recommendedName>
</protein>
<evidence type="ECO:0000256" key="2">
    <source>
        <dbReference type="ARBA" id="ARBA00007613"/>
    </source>
</evidence>
<evidence type="ECO:0000256" key="1">
    <source>
        <dbReference type="ARBA" id="ARBA00004442"/>
    </source>
</evidence>
<keyword evidence="6" id="KW-0472">Membrane</keyword>
<dbReference type="GO" id="GO:0009279">
    <property type="term" value="C:cell outer membrane"/>
    <property type="evidence" value="ECO:0007669"/>
    <property type="project" value="UniProtKB-SubCell"/>
</dbReference>
<dbReference type="Gene3D" id="1.20.1600.10">
    <property type="entry name" value="Outer membrane efflux proteins (OEP)"/>
    <property type="match status" value="1"/>
</dbReference>
<dbReference type="GO" id="GO:0015562">
    <property type="term" value="F:efflux transmembrane transporter activity"/>
    <property type="evidence" value="ECO:0007669"/>
    <property type="project" value="InterPro"/>
</dbReference>
<evidence type="ECO:0000256" key="5">
    <source>
        <dbReference type="ARBA" id="ARBA00022692"/>
    </source>
</evidence>
<keyword evidence="10" id="KW-1185">Reference proteome</keyword>
<dbReference type="PANTHER" id="PTHR30026">
    <property type="entry name" value="OUTER MEMBRANE PROTEIN TOLC"/>
    <property type="match status" value="1"/>
</dbReference>
<dbReference type="RefSeq" id="WP_068511787.1">
    <property type="nucleotide sequence ID" value="NZ_AP014945.1"/>
</dbReference>
<dbReference type="InterPro" id="IPR051906">
    <property type="entry name" value="TolC-like"/>
</dbReference>
<sequence>MFFKKGWNILILSFLFFLHHFSGYSLAIDELTIEEAVKLSLERNTEIRQKFVNKDISKYETLSKKGERWGTLSGFLNYTHYNFPRALAPEVPVKATAENIFIPGLKYTLPLFTGFKIEKEIEISKLKENLSDVLLNLTKNEIAFNVRSIYLKILTLQRQKEAMENYNHALTQLYKDIETQVKVGKKPEVDLLKVSYVKRDVESQIIALQNTIETLKETLKILINYPKENFVLKDISVREISGIELSRENFLKTYYPKLYSSKKAEILKEISRKKIEQAKAPYFPQLILDLDYQKNLGNGKDKEVWQIGFMLNFTLFDFGKRSSDLVASKLSFENSLLEEEKTRLEFEKRLTEAINQIKTAQAEVDAIFNQIKYADEVERIEKIKYEEGVSSLYDYLYAQSQKFISQSKYYEALYNRERSWYYLDYVLEKID</sequence>
<evidence type="ECO:0000256" key="7">
    <source>
        <dbReference type="ARBA" id="ARBA00023237"/>
    </source>
</evidence>
<evidence type="ECO:0008006" key="11">
    <source>
        <dbReference type="Google" id="ProtNLM"/>
    </source>
</evidence>
<dbReference type="Pfam" id="PF02321">
    <property type="entry name" value="OEP"/>
    <property type="match status" value="1"/>
</dbReference>
<feature type="coiled-coil region" evidence="8">
    <location>
        <begin position="156"/>
        <end position="218"/>
    </location>
</feature>
<dbReference type="STRING" id="1653476.THC_0101"/>
<reference evidence="9 10" key="1">
    <citation type="journal article" date="2016" name="Int. J. Syst. Evol. Microbiol.">
        <title>Caldimicrobium thiodismutans sp. nov., a sulfur-disproportionating bacterium isolated from a hot spring, and emended description of the genus Caldimicrobium.</title>
        <authorList>
            <person name="Kojima H."/>
            <person name="Umezawa K."/>
            <person name="Fukui M."/>
        </authorList>
    </citation>
    <scope>NUCLEOTIDE SEQUENCE [LARGE SCALE GENOMIC DNA]</scope>
    <source>
        <strain evidence="9 10">TF1</strain>
    </source>
</reference>
<evidence type="ECO:0000256" key="4">
    <source>
        <dbReference type="ARBA" id="ARBA00022452"/>
    </source>
</evidence>
<feature type="coiled-coil region" evidence="8">
    <location>
        <begin position="343"/>
        <end position="370"/>
    </location>
</feature>
<keyword evidence="3" id="KW-0813">Transport</keyword>
<gene>
    <name evidence="9" type="ORF">THC_0101</name>
</gene>
<dbReference type="SUPFAM" id="SSF56954">
    <property type="entry name" value="Outer membrane efflux proteins (OEP)"/>
    <property type="match status" value="1"/>
</dbReference>
<evidence type="ECO:0000313" key="9">
    <source>
        <dbReference type="EMBL" id="BAU22507.1"/>
    </source>
</evidence>